<dbReference type="InterPro" id="IPR032466">
    <property type="entry name" value="Metal_Hydrolase"/>
</dbReference>
<dbReference type="Gene3D" id="3.40.50.10910">
    <property type="entry name" value="Amidohydrolase"/>
    <property type="match status" value="1"/>
</dbReference>
<evidence type="ECO:0000313" key="3">
    <source>
        <dbReference type="Proteomes" id="UP000799778"/>
    </source>
</evidence>
<dbReference type="Gene3D" id="3.30.110.90">
    <property type="entry name" value="Amidohydrolase"/>
    <property type="match status" value="1"/>
</dbReference>
<dbReference type="AlphaFoldDB" id="A0A6A5X706"/>
<dbReference type="GO" id="GO:0016810">
    <property type="term" value="F:hydrolase activity, acting on carbon-nitrogen (but not peptide) bonds"/>
    <property type="evidence" value="ECO:0007669"/>
    <property type="project" value="InterPro"/>
</dbReference>
<dbReference type="SUPFAM" id="SSF51556">
    <property type="entry name" value="Metallo-dependent hydrolases"/>
    <property type="match status" value="1"/>
</dbReference>
<evidence type="ECO:0000259" key="1">
    <source>
        <dbReference type="Pfam" id="PF01979"/>
    </source>
</evidence>
<name>A0A6A5X706_9PLEO</name>
<dbReference type="GeneID" id="54281455"/>
<sequence length="424" mass="46170">MATAPSFVIDNIRIFTGEEVIENGYVYVSDGVIVEVRSGSIPSDTDSSIERISKPGHTLLPGFIDAHVHAWRGDETALVLALKFGITTVLDMHLEPPYVKKLKALCADKQNDSLYADFFTAGLGAATGEGYPEIIMTDWIGTPSALADMALWPKLKSVADVKSYIRDSITQGSDYIKIFHESGKPMGMELKLPSIELLTAIIEEAHTNNLKVVAHAQTVEDTIAVLNCGTNGLAHSCCDVKPTEALVKAYQRRNAWCCPTLAATAMFTEEEREKAFKYAKDPRIVDIVGEEESKRLCKCMSHFKGHAELKHAVDSVKMLHAAGIDIVCGSDSVGSGKLGIGWGSSFHHELSMLVDNVGMSTIDALKTATINPAKRFGLSDRGIIKTGYRADLALFDGNPLENIDHTMNCKAVWKSGTLSMYSKK</sequence>
<dbReference type="RefSeq" id="XP_033377067.1">
    <property type="nucleotide sequence ID" value="XM_033524058.1"/>
</dbReference>
<gene>
    <name evidence="2" type="ORF">BU24DRAFT_359745</name>
</gene>
<dbReference type="Pfam" id="PF01979">
    <property type="entry name" value="Amidohydro_1"/>
    <property type="match status" value="1"/>
</dbReference>
<dbReference type="SUPFAM" id="SSF51338">
    <property type="entry name" value="Composite domain of metallo-dependent hydrolases"/>
    <property type="match status" value="1"/>
</dbReference>
<dbReference type="PANTHER" id="PTHR43135">
    <property type="entry name" value="ALPHA-D-RIBOSE 1-METHYLPHOSPHONATE 5-TRIPHOSPHATE DIPHOSPHATASE"/>
    <property type="match status" value="1"/>
</dbReference>
<dbReference type="Proteomes" id="UP000799778">
    <property type="component" value="Unassembled WGS sequence"/>
</dbReference>
<protein>
    <recommendedName>
        <fullName evidence="1">Amidohydrolase-related domain-containing protein</fullName>
    </recommendedName>
</protein>
<dbReference type="OrthoDB" id="5595695at2759"/>
<dbReference type="InterPro" id="IPR006680">
    <property type="entry name" value="Amidohydro-rel"/>
</dbReference>
<accession>A0A6A5X706</accession>
<dbReference type="Gene3D" id="2.30.40.10">
    <property type="entry name" value="Urease, subunit C, domain 1"/>
    <property type="match status" value="1"/>
</dbReference>
<keyword evidence="3" id="KW-1185">Reference proteome</keyword>
<evidence type="ECO:0000313" key="2">
    <source>
        <dbReference type="EMBL" id="KAF2008728.1"/>
    </source>
</evidence>
<dbReference type="InterPro" id="IPR051781">
    <property type="entry name" value="Metallo-dep_Hydrolase"/>
</dbReference>
<dbReference type="EMBL" id="ML978081">
    <property type="protein sequence ID" value="KAF2008728.1"/>
    <property type="molecule type" value="Genomic_DNA"/>
</dbReference>
<feature type="domain" description="Amidohydrolase-related" evidence="1">
    <location>
        <begin position="58"/>
        <end position="417"/>
    </location>
</feature>
<proteinExistence type="predicted"/>
<dbReference type="InterPro" id="IPR011059">
    <property type="entry name" value="Metal-dep_hydrolase_composite"/>
</dbReference>
<reference evidence="2" key="1">
    <citation type="journal article" date="2020" name="Stud. Mycol.">
        <title>101 Dothideomycetes genomes: a test case for predicting lifestyles and emergence of pathogens.</title>
        <authorList>
            <person name="Haridas S."/>
            <person name="Albert R."/>
            <person name="Binder M."/>
            <person name="Bloem J."/>
            <person name="Labutti K."/>
            <person name="Salamov A."/>
            <person name="Andreopoulos B."/>
            <person name="Baker S."/>
            <person name="Barry K."/>
            <person name="Bills G."/>
            <person name="Bluhm B."/>
            <person name="Cannon C."/>
            <person name="Castanera R."/>
            <person name="Culley D."/>
            <person name="Daum C."/>
            <person name="Ezra D."/>
            <person name="Gonzalez J."/>
            <person name="Henrissat B."/>
            <person name="Kuo A."/>
            <person name="Liang C."/>
            <person name="Lipzen A."/>
            <person name="Lutzoni F."/>
            <person name="Magnuson J."/>
            <person name="Mondo S."/>
            <person name="Nolan M."/>
            <person name="Ohm R."/>
            <person name="Pangilinan J."/>
            <person name="Park H.-J."/>
            <person name="Ramirez L."/>
            <person name="Alfaro M."/>
            <person name="Sun H."/>
            <person name="Tritt A."/>
            <person name="Yoshinaga Y."/>
            <person name="Zwiers L.-H."/>
            <person name="Turgeon B."/>
            <person name="Goodwin S."/>
            <person name="Spatafora J."/>
            <person name="Crous P."/>
            <person name="Grigoriev I."/>
        </authorList>
    </citation>
    <scope>NUCLEOTIDE SEQUENCE</scope>
    <source>
        <strain evidence="2">CBS 175.79</strain>
    </source>
</reference>
<dbReference type="Gene3D" id="1.20.58.520">
    <property type="entry name" value="Amidohydrolase"/>
    <property type="match status" value="1"/>
</dbReference>
<organism evidence="2 3">
    <name type="scientific">Aaosphaeria arxii CBS 175.79</name>
    <dbReference type="NCBI Taxonomy" id="1450172"/>
    <lineage>
        <taxon>Eukaryota</taxon>
        <taxon>Fungi</taxon>
        <taxon>Dikarya</taxon>
        <taxon>Ascomycota</taxon>
        <taxon>Pezizomycotina</taxon>
        <taxon>Dothideomycetes</taxon>
        <taxon>Pleosporomycetidae</taxon>
        <taxon>Pleosporales</taxon>
        <taxon>Pleosporales incertae sedis</taxon>
        <taxon>Aaosphaeria</taxon>
    </lineage>
</organism>
<dbReference type="PANTHER" id="PTHR43135:SF3">
    <property type="entry name" value="ALPHA-D-RIBOSE 1-METHYLPHOSPHONATE 5-TRIPHOSPHATE DIPHOSPHATASE"/>
    <property type="match status" value="1"/>
</dbReference>